<dbReference type="GO" id="GO:0008270">
    <property type="term" value="F:zinc ion binding"/>
    <property type="evidence" value="ECO:0007669"/>
    <property type="project" value="UniProtKB-KW"/>
</dbReference>
<dbReference type="Gene3D" id="3.30.40.10">
    <property type="entry name" value="Zinc/RING finger domain, C3HC4 (zinc finger)"/>
    <property type="match status" value="1"/>
</dbReference>
<keyword evidence="1" id="KW-0863">Zinc-finger</keyword>
<evidence type="ECO:0000256" key="1">
    <source>
        <dbReference type="PROSITE-ProRule" id="PRU00175"/>
    </source>
</evidence>
<sequence>MSLFIPIYIRLTPQSQPFNSTNPVLVEVEAPSEVHAPPGHYRQASEDNGGLPTLSYPLPGSSIQTPIDADALSDAENDTSVFSHNSHRPGDSIDNPIDVDALSVETSDATELITSLPASPAQIECIPNGQSQETSYECKICYHAVVDLALGCGHTYCYNCFNKFFHDSVLANARGSQASAYERLASRRCEPSCPYCKQVLPGHYMDPEDRDHLKGFYVPLRCSDPETSGCFINDYMVQGVRLKML</sequence>
<evidence type="ECO:0000313" key="5">
    <source>
        <dbReference type="Proteomes" id="UP000319663"/>
    </source>
</evidence>
<keyword evidence="1" id="KW-0862">Zinc</keyword>
<evidence type="ECO:0000259" key="3">
    <source>
        <dbReference type="PROSITE" id="PS50089"/>
    </source>
</evidence>
<dbReference type="Proteomes" id="UP000319663">
    <property type="component" value="Unassembled WGS sequence"/>
</dbReference>
<dbReference type="SUPFAM" id="SSF57850">
    <property type="entry name" value="RING/U-box"/>
    <property type="match status" value="1"/>
</dbReference>
<feature type="region of interest" description="Disordered" evidence="2">
    <location>
        <begin position="35"/>
        <end position="55"/>
    </location>
</feature>
<reference evidence="4 5" key="1">
    <citation type="submission" date="2019-06" db="EMBL/GenBank/DDBJ databases">
        <title>Wine fermentation using esterase from Monascus purpureus.</title>
        <authorList>
            <person name="Geng C."/>
            <person name="Zhang Y."/>
        </authorList>
    </citation>
    <scope>NUCLEOTIDE SEQUENCE [LARGE SCALE GENOMIC DNA]</scope>
    <source>
        <strain evidence="4">HQ1</strain>
    </source>
</reference>
<dbReference type="PROSITE" id="PS50089">
    <property type="entry name" value="ZF_RING_2"/>
    <property type="match status" value="1"/>
</dbReference>
<dbReference type="SMART" id="SM00184">
    <property type="entry name" value="RING"/>
    <property type="match status" value="1"/>
</dbReference>
<dbReference type="InterPro" id="IPR001841">
    <property type="entry name" value="Znf_RING"/>
</dbReference>
<dbReference type="AlphaFoldDB" id="A0A507QTH5"/>
<gene>
    <name evidence="4" type="ORF">MPDQ_007809</name>
</gene>
<feature type="domain" description="RING-type" evidence="3">
    <location>
        <begin position="138"/>
        <end position="197"/>
    </location>
</feature>
<comment type="caution">
    <text evidence="4">The sequence shown here is derived from an EMBL/GenBank/DDBJ whole genome shotgun (WGS) entry which is preliminary data.</text>
</comment>
<organism evidence="4 5">
    <name type="scientific">Monascus purpureus</name>
    <name type="common">Red mold</name>
    <name type="synonym">Monascus anka</name>
    <dbReference type="NCBI Taxonomy" id="5098"/>
    <lineage>
        <taxon>Eukaryota</taxon>
        <taxon>Fungi</taxon>
        <taxon>Dikarya</taxon>
        <taxon>Ascomycota</taxon>
        <taxon>Pezizomycotina</taxon>
        <taxon>Eurotiomycetes</taxon>
        <taxon>Eurotiomycetidae</taxon>
        <taxon>Eurotiales</taxon>
        <taxon>Aspergillaceae</taxon>
        <taxon>Monascus</taxon>
    </lineage>
</organism>
<dbReference type="EMBL" id="VIFY01000089">
    <property type="protein sequence ID" value="TQB71046.1"/>
    <property type="molecule type" value="Genomic_DNA"/>
</dbReference>
<keyword evidence="5" id="KW-1185">Reference proteome</keyword>
<accession>A0A507QTH5</accession>
<evidence type="ECO:0000313" key="4">
    <source>
        <dbReference type="EMBL" id="TQB71046.1"/>
    </source>
</evidence>
<keyword evidence="1" id="KW-0479">Metal-binding</keyword>
<evidence type="ECO:0000256" key="2">
    <source>
        <dbReference type="SAM" id="MobiDB-lite"/>
    </source>
</evidence>
<dbReference type="InterPro" id="IPR013083">
    <property type="entry name" value="Znf_RING/FYVE/PHD"/>
</dbReference>
<name>A0A507QTH5_MONPU</name>
<protein>
    <recommendedName>
        <fullName evidence="3">RING-type domain-containing protein</fullName>
    </recommendedName>
</protein>
<proteinExistence type="predicted"/>